<organism evidence="1 2">
    <name type="scientific">Acidovorax temperans</name>
    <dbReference type="NCBI Taxonomy" id="80878"/>
    <lineage>
        <taxon>Bacteria</taxon>
        <taxon>Pseudomonadati</taxon>
        <taxon>Pseudomonadota</taxon>
        <taxon>Betaproteobacteria</taxon>
        <taxon>Burkholderiales</taxon>
        <taxon>Comamonadaceae</taxon>
        <taxon>Acidovorax</taxon>
    </lineage>
</organism>
<dbReference type="EMBL" id="VFPV01000002">
    <property type="protein sequence ID" value="TQN03565.1"/>
    <property type="molecule type" value="Genomic_DNA"/>
</dbReference>
<evidence type="ECO:0000313" key="1">
    <source>
        <dbReference type="EMBL" id="TQN03565.1"/>
    </source>
</evidence>
<gene>
    <name evidence="1" type="ORF">BDD18_2256</name>
</gene>
<dbReference type="Pfam" id="PF09916">
    <property type="entry name" value="DUF2145"/>
    <property type="match status" value="1"/>
</dbReference>
<evidence type="ECO:0008006" key="3">
    <source>
        <dbReference type="Google" id="ProtNLM"/>
    </source>
</evidence>
<dbReference type="AlphaFoldDB" id="A0A543L8D5"/>
<evidence type="ECO:0000313" key="2">
    <source>
        <dbReference type="Proteomes" id="UP000316993"/>
    </source>
</evidence>
<reference evidence="1 2" key="1">
    <citation type="submission" date="2019-06" db="EMBL/GenBank/DDBJ databases">
        <title>Genomic Encyclopedia of Archaeal and Bacterial Type Strains, Phase II (KMG-II): from individual species to whole genera.</title>
        <authorList>
            <person name="Goeker M."/>
        </authorList>
    </citation>
    <scope>NUCLEOTIDE SEQUENCE [LARGE SCALE GENOMIC DNA]</scope>
    <source>
        <strain evidence="1 2">DSM 7270</strain>
    </source>
</reference>
<sequence>MKYNPLSRFAASPFSLRAARYGKGDDALAAGRCGRPRPLLGIPHLVRAPWMCCGCATLAVAAVLVSAPAHAGRSCEAKKPTPQVVERGMALAAQTSQALDAEHARSGAKVVLIGRAGQDLGKYGLRYSHLGWAYKTPEGPWRVTHKLNDCGTALGHVYRQGLGEFFLDDLWRFEAVVAVPSAAVQAQLWPVLTENARAKALHTPHYSMVSYVWGQKYQQSNQWAIETLAAAMEPTTIRTREQAQAWLRFKGYEPTTLRLGPLTRLGGRVGSANIAFDDHPSDKRYSDRIETVTVDSVLAWMQRTQLAGAPFTVLPKQ</sequence>
<comment type="caution">
    <text evidence="1">The sequence shown here is derived from an EMBL/GenBank/DDBJ whole genome shotgun (WGS) entry which is preliminary data.</text>
</comment>
<proteinExistence type="predicted"/>
<dbReference type="Proteomes" id="UP000316993">
    <property type="component" value="Unassembled WGS sequence"/>
</dbReference>
<dbReference type="InterPro" id="IPR014547">
    <property type="entry name" value="UCP028477"/>
</dbReference>
<accession>A0A543L8D5</accession>
<name>A0A543L8D5_9BURK</name>
<protein>
    <recommendedName>
        <fullName evidence="3">DUF2145 domain-containing protein</fullName>
    </recommendedName>
</protein>